<feature type="region of interest" description="Disordered" evidence="1">
    <location>
        <begin position="1"/>
        <end position="32"/>
    </location>
</feature>
<keyword evidence="3" id="KW-1185">Reference proteome</keyword>
<reference evidence="2 3" key="1">
    <citation type="submission" date="2019-09" db="EMBL/GenBank/DDBJ databases">
        <title>Draft genome sequences of 48 bacterial type strains from the CCUG.</title>
        <authorList>
            <person name="Tunovic T."/>
            <person name="Pineiro-Iglesias B."/>
            <person name="Unosson C."/>
            <person name="Inganas E."/>
            <person name="Ohlen M."/>
            <person name="Cardew S."/>
            <person name="Jensie-Markopoulos S."/>
            <person name="Salva-Serra F."/>
            <person name="Jaen-Luchoro D."/>
            <person name="Karlsson R."/>
            <person name="Svensson-Stadler L."/>
            <person name="Chun J."/>
            <person name="Moore E."/>
        </authorList>
    </citation>
    <scope>NUCLEOTIDE SEQUENCE [LARGE SCALE GENOMIC DNA]</scope>
    <source>
        <strain evidence="2 3">CCUG 30977</strain>
    </source>
</reference>
<protein>
    <submittedName>
        <fullName evidence="2">Uncharacterized protein</fullName>
    </submittedName>
</protein>
<accession>A0A643FBJ1</accession>
<sequence length="142" mass="16669">MTDNPERKPGTRPRLGPIDGDPVTSHPDLSKLSKQQQALRLAVIQEFKAKKVKKYVEKQVQYINANSRIAEGIKFLFDEEGRPPPNMPMEDIVAERRHIEYEIKWFEAILDELRNRLVRVKEIEEHALDLLAERFAREHKDE</sequence>
<dbReference type="AlphaFoldDB" id="A0A643FBJ1"/>
<evidence type="ECO:0000313" key="2">
    <source>
        <dbReference type="EMBL" id="KAB0581580.1"/>
    </source>
</evidence>
<dbReference type="Proteomes" id="UP000430120">
    <property type="component" value="Unassembled WGS sequence"/>
</dbReference>
<name>A0A643FBJ1_IDEDE</name>
<dbReference type="RefSeq" id="WP_151124282.1">
    <property type="nucleotide sequence ID" value="NZ_CP088081.1"/>
</dbReference>
<organism evidence="2 3">
    <name type="scientific">Ideonella dechloratans</name>
    <dbReference type="NCBI Taxonomy" id="36863"/>
    <lineage>
        <taxon>Bacteria</taxon>
        <taxon>Pseudomonadati</taxon>
        <taxon>Pseudomonadota</taxon>
        <taxon>Betaproteobacteria</taxon>
        <taxon>Burkholderiales</taxon>
        <taxon>Sphaerotilaceae</taxon>
        <taxon>Ideonella</taxon>
    </lineage>
</organism>
<dbReference type="OrthoDB" id="7060426at2"/>
<evidence type="ECO:0000313" key="3">
    <source>
        <dbReference type="Proteomes" id="UP000430120"/>
    </source>
</evidence>
<comment type="caution">
    <text evidence="2">The sequence shown here is derived from an EMBL/GenBank/DDBJ whole genome shotgun (WGS) entry which is preliminary data.</text>
</comment>
<dbReference type="EMBL" id="VZPB01000024">
    <property type="protein sequence ID" value="KAB0581580.1"/>
    <property type="molecule type" value="Genomic_DNA"/>
</dbReference>
<gene>
    <name evidence="2" type="ORF">F7Q92_11460</name>
</gene>
<proteinExistence type="predicted"/>
<evidence type="ECO:0000256" key="1">
    <source>
        <dbReference type="SAM" id="MobiDB-lite"/>
    </source>
</evidence>